<proteinExistence type="predicted"/>
<sequence length="291" mass="33824">MAMVTVGLPVYNAAPYLADAIQSVLNQTFRDWELLIVDDGSTDNSVGIARSFSDARIKVVVDGKNRSQSVRLNQICRMAKSPYIARMDADDIMTIDRLQMQIAFMEENRTVDLVSSFIYSIDLNNQLQGIRGSTSMPKTLGEAVKGFPIVHPAVLTRRRWSLKNPYNEQIPRVQDYELWMRTFLTSQFAVIDRPLLFYREIGIPYKEKYLHSSAQIRSILKRQYRHKLGIQKMTQVLIATRLKDALYTLFSFFKQEDWLLMRRNRPLPMQELDDAQKILNQSIQRNLTHML</sequence>
<keyword evidence="2" id="KW-0808">Transferase</keyword>
<dbReference type="CDD" id="cd00761">
    <property type="entry name" value="Glyco_tranf_GTA_type"/>
    <property type="match status" value="1"/>
</dbReference>
<dbReference type="GO" id="GO:0016758">
    <property type="term" value="F:hexosyltransferase activity"/>
    <property type="evidence" value="ECO:0007669"/>
    <property type="project" value="UniProtKB-ARBA"/>
</dbReference>
<dbReference type="PANTHER" id="PTHR22916:SF3">
    <property type="entry name" value="UDP-GLCNAC:BETAGAL BETA-1,3-N-ACETYLGLUCOSAMINYLTRANSFERASE-LIKE PROTEIN 1"/>
    <property type="match status" value="1"/>
</dbReference>
<comment type="caution">
    <text evidence="2">The sequence shown here is derived from an EMBL/GenBank/DDBJ whole genome shotgun (WGS) entry which is preliminary data.</text>
</comment>
<dbReference type="InterPro" id="IPR029044">
    <property type="entry name" value="Nucleotide-diphossugar_trans"/>
</dbReference>
<gene>
    <name evidence="2" type="ORF">DUE52_16515</name>
</gene>
<dbReference type="Pfam" id="PF00535">
    <property type="entry name" value="Glycos_transf_2"/>
    <property type="match status" value="1"/>
</dbReference>
<dbReference type="OrthoDB" id="9815829at2"/>
<evidence type="ECO:0000259" key="1">
    <source>
        <dbReference type="Pfam" id="PF00535"/>
    </source>
</evidence>
<feature type="domain" description="Glycosyltransferase 2-like" evidence="1">
    <location>
        <begin position="6"/>
        <end position="128"/>
    </location>
</feature>
<dbReference type="PANTHER" id="PTHR22916">
    <property type="entry name" value="GLYCOSYLTRANSFERASE"/>
    <property type="match status" value="1"/>
</dbReference>
<evidence type="ECO:0000313" key="3">
    <source>
        <dbReference type="Proteomes" id="UP000253383"/>
    </source>
</evidence>
<reference evidence="2 3" key="1">
    <citation type="submission" date="2018-07" db="EMBL/GenBank/DDBJ databases">
        <title>Genome analysis of Larkinella rosea.</title>
        <authorList>
            <person name="Zhou Z."/>
            <person name="Wang G."/>
        </authorList>
    </citation>
    <scope>NUCLEOTIDE SEQUENCE [LARGE SCALE GENOMIC DNA]</scope>
    <source>
        <strain evidence="3">zzj9</strain>
    </source>
</reference>
<evidence type="ECO:0000313" key="2">
    <source>
        <dbReference type="EMBL" id="RCR68361.1"/>
    </source>
</evidence>
<dbReference type="SUPFAM" id="SSF53448">
    <property type="entry name" value="Nucleotide-diphospho-sugar transferases"/>
    <property type="match status" value="1"/>
</dbReference>
<name>A0A368JQA9_9BACT</name>
<dbReference type="RefSeq" id="WP_114407137.1">
    <property type="nucleotide sequence ID" value="NZ_QOWE01000013.1"/>
</dbReference>
<keyword evidence="3" id="KW-1185">Reference proteome</keyword>
<organism evidence="2 3">
    <name type="scientific">Larkinella punicea</name>
    <dbReference type="NCBI Taxonomy" id="2315727"/>
    <lineage>
        <taxon>Bacteria</taxon>
        <taxon>Pseudomonadati</taxon>
        <taxon>Bacteroidota</taxon>
        <taxon>Cytophagia</taxon>
        <taxon>Cytophagales</taxon>
        <taxon>Spirosomataceae</taxon>
        <taxon>Larkinella</taxon>
    </lineage>
</organism>
<dbReference type="InterPro" id="IPR001173">
    <property type="entry name" value="Glyco_trans_2-like"/>
</dbReference>
<dbReference type="EMBL" id="QOWE01000013">
    <property type="protein sequence ID" value="RCR68361.1"/>
    <property type="molecule type" value="Genomic_DNA"/>
</dbReference>
<dbReference type="Gene3D" id="3.90.550.10">
    <property type="entry name" value="Spore Coat Polysaccharide Biosynthesis Protein SpsA, Chain A"/>
    <property type="match status" value="1"/>
</dbReference>
<dbReference type="AlphaFoldDB" id="A0A368JQA9"/>
<accession>A0A368JQA9</accession>
<protein>
    <submittedName>
        <fullName evidence="2">Glycosyltransferase family 2 protein</fullName>
    </submittedName>
</protein>
<dbReference type="Proteomes" id="UP000253383">
    <property type="component" value="Unassembled WGS sequence"/>
</dbReference>